<dbReference type="SUPFAM" id="SSF52540">
    <property type="entry name" value="P-loop containing nucleoside triphosphate hydrolases"/>
    <property type="match status" value="1"/>
</dbReference>
<dbReference type="PANTHER" id="PTHR11070">
    <property type="entry name" value="UVRD / RECB / PCRA DNA HELICASE FAMILY MEMBER"/>
    <property type="match status" value="1"/>
</dbReference>
<evidence type="ECO:0000313" key="6">
    <source>
        <dbReference type="EMBL" id="SVC12066.1"/>
    </source>
</evidence>
<feature type="domain" description="UvrD-like helicase ATP-binding" evidence="5">
    <location>
        <begin position="11"/>
        <end position="348"/>
    </location>
</feature>
<dbReference type="GO" id="GO:0003678">
    <property type="term" value="F:DNA helicase activity"/>
    <property type="evidence" value="ECO:0007669"/>
    <property type="project" value="InterPro"/>
</dbReference>
<dbReference type="Gene3D" id="3.40.50.300">
    <property type="entry name" value="P-loop containing nucleotide triphosphate hydrolases"/>
    <property type="match status" value="1"/>
</dbReference>
<evidence type="ECO:0000256" key="2">
    <source>
        <dbReference type="ARBA" id="ARBA00022801"/>
    </source>
</evidence>
<keyword evidence="1" id="KW-0547">Nucleotide-binding</keyword>
<protein>
    <recommendedName>
        <fullName evidence="5">UvrD-like helicase ATP-binding domain-containing protein</fullName>
    </recommendedName>
</protein>
<dbReference type="GO" id="GO:0003677">
    <property type="term" value="F:DNA binding"/>
    <property type="evidence" value="ECO:0007669"/>
    <property type="project" value="InterPro"/>
</dbReference>
<keyword evidence="4" id="KW-0067">ATP-binding</keyword>
<dbReference type="EMBL" id="UINC01074656">
    <property type="protein sequence ID" value="SVC12066.1"/>
    <property type="molecule type" value="Genomic_DNA"/>
</dbReference>
<dbReference type="InterPro" id="IPR000212">
    <property type="entry name" value="DNA_helicase_UvrD/REP"/>
</dbReference>
<dbReference type="PROSITE" id="PS51198">
    <property type="entry name" value="UVRD_HELICASE_ATP_BIND"/>
    <property type="match status" value="1"/>
</dbReference>
<dbReference type="GO" id="GO:0016787">
    <property type="term" value="F:hydrolase activity"/>
    <property type="evidence" value="ECO:0007669"/>
    <property type="project" value="UniProtKB-KW"/>
</dbReference>
<dbReference type="AlphaFoldDB" id="A0A382JJR6"/>
<name>A0A382JJR6_9ZZZZ</name>
<dbReference type="InterPro" id="IPR027417">
    <property type="entry name" value="P-loop_NTPase"/>
</dbReference>
<evidence type="ECO:0000259" key="5">
    <source>
        <dbReference type="PROSITE" id="PS51198"/>
    </source>
</evidence>
<sequence length="353" mass="39581">MTMTDRVDHRCLSAEQAEVVDAPVDAQLLVLAGAGTGKTHTLIERLNHLVERDEVPPGSGVLVLSFTRAAVGEIRDRLRAGDGDAGFIRARTFDSFATRVLNELGQNDAWMNYEHDRRIEAVLGLDLEEFLSDYEHVCVDEIQDLVGPRAELVKKVVTEADCGFTLLGDPAQAIYNWQIDDDQQREEGSGALFRWLRETFPELEERTLSDNHRAQTEITEKVRDIWPRLREEDPDWQSIRRDLLDIFSVDAELAHSDGDLRESATDTEKRTAVLCRFNSTALLQSAALRRLGIPHVIQRGASDRCVPAWVAELLGSEEHLVGKSRFVTLHGESNLEGLPPVDRAWRSLRAAAA</sequence>
<feature type="non-terminal residue" evidence="6">
    <location>
        <position position="353"/>
    </location>
</feature>
<dbReference type="InterPro" id="IPR014016">
    <property type="entry name" value="UvrD-like_ATP-bd"/>
</dbReference>
<dbReference type="GO" id="GO:0005524">
    <property type="term" value="F:ATP binding"/>
    <property type="evidence" value="ECO:0007669"/>
    <property type="project" value="UniProtKB-KW"/>
</dbReference>
<gene>
    <name evidence="6" type="ORF">METZ01_LOCUS264920</name>
</gene>
<keyword evidence="2" id="KW-0378">Hydrolase</keyword>
<evidence type="ECO:0000256" key="1">
    <source>
        <dbReference type="ARBA" id="ARBA00022741"/>
    </source>
</evidence>
<dbReference type="CDD" id="cd17932">
    <property type="entry name" value="DEXQc_UvrD"/>
    <property type="match status" value="1"/>
</dbReference>
<organism evidence="6">
    <name type="scientific">marine metagenome</name>
    <dbReference type="NCBI Taxonomy" id="408172"/>
    <lineage>
        <taxon>unclassified sequences</taxon>
        <taxon>metagenomes</taxon>
        <taxon>ecological metagenomes</taxon>
    </lineage>
</organism>
<evidence type="ECO:0000256" key="4">
    <source>
        <dbReference type="ARBA" id="ARBA00022840"/>
    </source>
</evidence>
<reference evidence="6" key="1">
    <citation type="submission" date="2018-05" db="EMBL/GenBank/DDBJ databases">
        <authorList>
            <person name="Lanie J.A."/>
            <person name="Ng W.-L."/>
            <person name="Kazmierczak K.M."/>
            <person name="Andrzejewski T.M."/>
            <person name="Davidsen T.M."/>
            <person name="Wayne K.J."/>
            <person name="Tettelin H."/>
            <person name="Glass J.I."/>
            <person name="Rusch D."/>
            <person name="Podicherti R."/>
            <person name="Tsui H.-C.T."/>
            <person name="Winkler M.E."/>
        </authorList>
    </citation>
    <scope>NUCLEOTIDE SEQUENCE</scope>
</reference>
<evidence type="ECO:0000256" key="3">
    <source>
        <dbReference type="ARBA" id="ARBA00022806"/>
    </source>
</evidence>
<accession>A0A382JJR6</accession>
<dbReference type="Pfam" id="PF00580">
    <property type="entry name" value="UvrD-helicase"/>
    <property type="match status" value="2"/>
</dbReference>
<keyword evidence="3" id="KW-0347">Helicase</keyword>
<proteinExistence type="predicted"/>